<protein>
    <submittedName>
        <fullName evidence="2">Menaquinone-specific isochorismate synthase</fullName>
    </submittedName>
</protein>
<dbReference type="PATRIC" id="fig|1423731.3.peg.911"/>
<evidence type="ECO:0000259" key="1">
    <source>
        <dbReference type="Pfam" id="PF00425"/>
    </source>
</evidence>
<gene>
    <name evidence="2" type="ORF">FC81_GL000887</name>
</gene>
<dbReference type="Proteomes" id="UP000051621">
    <property type="component" value="Unassembled WGS sequence"/>
</dbReference>
<dbReference type="PANTHER" id="PTHR42839">
    <property type="entry name" value="ISOCHORISMATE SYNTHASE ENTC"/>
    <property type="match status" value="1"/>
</dbReference>
<dbReference type="AlphaFoldDB" id="A0A0R1M280"/>
<reference evidence="2 3" key="1">
    <citation type="journal article" date="2015" name="Genome Announc.">
        <title>Expanding the biotechnology potential of lactobacilli through comparative genomics of 213 strains and associated genera.</title>
        <authorList>
            <person name="Sun Z."/>
            <person name="Harris H.M."/>
            <person name="McCann A."/>
            <person name="Guo C."/>
            <person name="Argimon S."/>
            <person name="Zhang W."/>
            <person name="Yang X."/>
            <person name="Jeffery I.B."/>
            <person name="Cooney J.C."/>
            <person name="Kagawa T.F."/>
            <person name="Liu W."/>
            <person name="Song Y."/>
            <person name="Salvetti E."/>
            <person name="Wrobel A."/>
            <person name="Rasinkangas P."/>
            <person name="Parkhill J."/>
            <person name="Rea M.C."/>
            <person name="O'Sullivan O."/>
            <person name="Ritari J."/>
            <person name="Douillard F.P."/>
            <person name="Paul Ross R."/>
            <person name="Yang R."/>
            <person name="Briner A.E."/>
            <person name="Felis G.E."/>
            <person name="de Vos W.M."/>
            <person name="Barrangou R."/>
            <person name="Klaenhammer T.R."/>
            <person name="Caufield P.W."/>
            <person name="Cui Y."/>
            <person name="Zhang H."/>
            <person name="O'Toole P.W."/>
        </authorList>
    </citation>
    <scope>NUCLEOTIDE SEQUENCE [LARGE SCALE GENOMIC DNA]</scope>
    <source>
        <strain evidence="2 3">DSM 19910</strain>
    </source>
</reference>
<dbReference type="Gene3D" id="3.60.120.10">
    <property type="entry name" value="Anthranilate synthase"/>
    <property type="match status" value="1"/>
</dbReference>
<dbReference type="STRING" id="1423731.FC81_GL000887"/>
<dbReference type="PANTHER" id="PTHR42839:SF2">
    <property type="entry name" value="ISOCHORISMATE SYNTHASE ENTC"/>
    <property type="match status" value="1"/>
</dbReference>
<sequence>MNQPIFCLKTKLPNIKLKKMLALMAEWQTAFIFQAPSNNTIRLAYGAVATCPFHQGQDQFDTLKNWQVDLKKRFVELTPPHPNQLALVGSFSFEQCSASKDSFWEELAQGYFFLPQYTIIKTGDKIELITCSLDAAAIKQESNAFAYQLQKVSNQALTPVSHTVSTPTANSLTTWQKKLSSVAQKTTSPRLKQVILTHSFEASSSTIFEPLAIWRQLMLIQPQTYHILLKTSVGTFISSTPERFAKFQANQLQTAAVTGNIKRGQSPTEDQELTTALFSNRQYLQEQKDVVKTLRSILQKHHLTISCSKEPQLLRNMDVQHLYTPITAKGHFELFKLLHDLHPAPILGGVPYTQALKQIQQLESESRGLFGSPLGYFKFDGTGELATGLRSALVKGKTTRLFAETTLAKEFALQNETSATQFRFQPLLQVLKGRVPSALVSHSN</sequence>
<organism evidence="2 3">
    <name type="scientific">Liquorilactobacillus capillatus DSM 19910</name>
    <dbReference type="NCBI Taxonomy" id="1423731"/>
    <lineage>
        <taxon>Bacteria</taxon>
        <taxon>Bacillati</taxon>
        <taxon>Bacillota</taxon>
        <taxon>Bacilli</taxon>
        <taxon>Lactobacillales</taxon>
        <taxon>Lactobacillaceae</taxon>
        <taxon>Liquorilactobacillus</taxon>
    </lineage>
</organism>
<evidence type="ECO:0000313" key="2">
    <source>
        <dbReference type="EMBL" id="KRL02124.1"/>
    </source>
</evidence>
<dbReference type="InterPro" id="IPR005801">
    <property type="entry name" value="ADC_synthase"/>
</dbReference>
<dbReference type="SUPFAM" id="SSF56322">
    <property type="entry name" value="ADC synthase"/>
    <property type="match status" value="1"/>
</dbReference>
<dbReference type="EMBL" id="AZEF01000016">
    <property type="protein sequence ID" value="KRL02124.1"/>
    <property type="molecule type" value="Genomic_DNA"/>
</dbReference>
<accession>A0A0R1M280</accession>
<proteinExistence type="predicted"/>
<evidence type="ECO:0000313" key="3">
    <source>
        <dbReference type="Proteomes" id="UP000051621"/>
    </source>
</evidence>
<dbReference type="InterPro" id="IPR015890">
    <property type="entry name" value="Chorismate_C"/>
</dbReference>
<dbReference type="OrthoDB" id="9803598at2"/>
<dbReference type="Pfam" id="PF00425">
    <property type="entry name" value="Chorismate_bind"/>
    <property type="match status" value="1"/>
</dbReference>
<comment type="caution">
    <text evidence="2">The sequence shown here is derived from an EMBL/GenBank/DDBJ whole genome shotgun (WGS) entry which is preliminary data.</text>
</comment>
<dbReference type="RefSeq" id="WP_057743198.1">
    <property type="nucleotide sequence ID" value="NZ_AZEF01000016.1"/>
</dbReference>
<keyword evidence="3" id="KW-1185">Reference proteome</keyword>
<name>A0A0R1M280_9LACO</name>
<feature type="domain" description="Chorismate-utilising enzyme C-terminal" evidence="1">
    <location>
        <begin position="174"/>
        <end position="404"/>
    </location>
</feature>